<keyword evidence="10" id="KW-1185">Reference proteome</keyword>
<evidence type="ECO:0000313" key="10">
    <source>
        <dbReference type="Proteomes" id="UP001499854"/>
    </source>
</evidence>
<dbReference type="InterPro" id="IPR013319">
    <property type="entry name" value="GH11/12"/>
</dbReference>
<evidence type="ECO:0000256" key="6">
    <source>
        <dbReference type="SAM" id="SignalP"/>
    </source>
</evidence>
<evidence type="ECO:0000256" key="5">
    <source>
        <dbReference type="RuleBase" id="RU361163"/>
    </source>
</evidence>
<keyword evidence="3 5" id="KW-0326">Glycosidase</keyword>
<evidence type="ECO:0000259" key="8">
    <source>
        <dbReference type="PROSITE" id="PS51173"/>
    </source>
</evidence>
<keyword evidence="4 5" id="KW-0624">Polysaccharide degradation</keyword>
<sequence length="461" mass="46541">MSRPFHWLRAAVTALAIGVAAAAPALAAPGAGAAPADTSTCSATGTIPAGDYLIQANEWNSTAQQCITYTGGTAWSVSTADFNLSTSGAPATYPSIYKGCHWGLCTAGSGMPIQVSKLGSATSSWSTTQPGSGAYDVAYDIWFNSTPTTSGQPDGTEVMIWINSRGGVQPFGSQTGTSTAAGRNWNVWTGQQTSWKIISYVLNPGATSVTDLDVKALIQDAVARGSINPAHYLIDAEAGFEIWQGGQGLATTNFSFTASQQGTGGDTTPPSVPSGLAVTGTTGSTAALSWSPSSDDTGVAGYRVYRDGVQVGTTVGTTFTDTGLAASTQYSYTVAAYDAAGNVSAQSPAVTATTAGGGGGGSGCTATYAISSSWDTGFTATVTVANNGTAATKGWKVTWTWSGNQTISNVWNATESRSGQSETATNASYDGVIAPGGNTSFGFQAGYSGTNGTPTLACTAS</sequence>
<feature type="signal peptide" evidence="6">
    <location>
        <begin position="1"/>
        <end position="27"/>
    </location>
</feature>
<dbReference type="Gene3D" id="2.60.120.180">
    <property type="match status" value="1"/>
</dbReference>
<evidence type="ECO:0000313" key="9">
    <source>
        <dbReference type="EMBL" id="GAA1981186.1"/>
    </source>
</evidence>
<gene>
    <name evidence="9" type="ORF">GCM10009838_47970</name>
</gene>
<dbReference type="RefSeq" id="WP_344659348.1">
    <property type="nucleotide sequence ID" value="NZ_BAAAQM010000028.1"/>
</dbReference>
<dbReference type="Proteomes" id="UP001499854">
    <property type="component" value="Unassembled WGS sequence"/>
</dbReference>
<dbReference type="PROSITE" id="PS50853">
    <property type="entry name" value="FN3"/>
    <property type="match status" value="1"/>
</dbReference>
<protein>
    <submittedName>
        <fullName evidence="9">Cellulose binding domain-containing protein</fullName>
    </submittedName>
</protein>
<dbReference type="Gene3D" id="2.60.40.10">
    <property type="entry name" value="Immunoglobulins"/>
    <property type="match status" value="1"/>
</dbReference>
<dbReference type="SMART" id="SM00637">
    <property type="entry name" value="CBD_II"/>
    <property type="match status" value="1"/>
</dbReference>
<name>A0ABN2S6U8_9ACTN</name>
<evidence type="ECO:0000256" key="1">
    <source>
        <dbReference type="ARBA" id="ARBA00005519"/>
    </source>
</evidence>
<dbReference type="Pfam" id="PF01670">
    <property type="entry name" value="Glyco_hydro_12"/>
    <property type="match status" value="1"/>
</dbReference>
<proteinExistence type="inferred from homology"/>
<organism evidence="9 10">
    <name type="scientific">Catenulispora subtropica</name>
    <dbReference type="NCBI Taxonomy" id="450798"/>
    <lineage>
        <taxon>Bacteria</taxon>
        <taxon>Bacillati</taxon>
        <taxon>Actinomycetota</taxon>
        <taxon>Actinomycetes</taxon>
        <taxon>Catenulisporales</taxon>
        <taxon>Catenulisporaceae</taxon>
        <taxon>Catenulispora</taxon>
    </lineage>
</organism>
<dbReference type="Gene3D" id="2.60.40.290">
    <property type="match status" value="1"/>
</dbReference>
<evidence type="ECO:0000259" key="7">
    <source>
        <dbReference type="PROSITE" id="PS50853"/>
    </source>
</evidence>
<dbReference type="InterPro" id="IPR008965">
    <property type="entry name" value="CBM2/CBM3_carb-bd_dom_sf"/>
</dbReference>
<dbReference type="InterPro" id="IPR002594">
    <property type="entry name" value="GH12"/>
</dbReference>
<evidence type="ECO:0000256" key="2">
    <source>
        <dbReference type="ARBA" id="ARBA00023277"/>
    </source>
</evidence>
<dbReference type="InterPro" id="IPR013320">
    <property type="entry name" value="ConA-like_dom_sf"/>
</dbReference>
<reference evidence="9 10" key="1">
    <citation type="journal article" date="2019" name="Int. J. Syst. Evol. Microbiol.">
        <title>The Global Catalogue of Microorganisms (GCM) 10K type strain sequencing project: providing services to taxonomists for standard genome sequencing and annotation.</title>
        <authorList>
            <consortium name="The Broad Institute Genomics Platform"/>
            <consortium name="The Broad Institute Genome Sequencing Center for Infectious Disease"/>
            <person name="Wu L."/>
            <person name="Ma J."/>
        </authorList>
    </citation>
    <scope>NUCLEOTIDE SEQUENCE [LARGE SCALE GENOMIC DNA]</scope>
    <source>
        <strain evidence="9 10">JCM 16013</strain>
    </source>
</reference>
<keyword evidence="2 5" id="KW-0119">Carbohydrate metabolism</keyword>
<dbReference type="PANTHER" id="PTHR34002">
    <property type="entry name" value="BLR1656 PROTEIN"/>
    <property type="match status" value="1"/>
</dbReference>
<dbReference type="Pfam" id="PF00041">
    <property type="entry name" value="fn3"/>
    <property type="match status" value="1"/>
</dbReference>
<feature type="domain" description="Fibronectin type-III" evidence="7">
    <location>
        <begin position="272"/>
        <end position="357"/>
    </location>
</feature>
<dbReference type="SUPFAM" id="SSF49384">
    <property type="entry name" value="Carbohydrate-binding domain"/>
    <property type="match status" value="1"/>
</dbReference>
<dbReference type="InterPro" id="IPR013783">
    <property type="entry name" value="Ig-like_fold"/>
</dbReference>
<dbReference type="PANTHER" id="PTHR34002:SF9">
    <property type="entry name" value="XYLOGLUCAN-SPECIFIC ENDO-BETA-1,4-GLUCANASE A"/>
    <property type="match status" value="1"/>
</dbReference>
<comment type="similarity">
    <text evidence="1 5">Belongs to the glycosyl hydrolase 12 (cellulase H) family.</text>
</comment>
<accession>A0ABN2S6U8</accession>
<dbReference type="InterPro" id="IPR003961">
    <property type="entry name" value="FN3_dom"/>
</dbReference>
<keyword evidence="5" id="KW-0378">Hydrolase</keyword>
<dbReference type="SUPFAM" id="SSF49265">
    <property type="entry name" value="Fibronectin type III"/>
    <property type="match status" value="1"/>
</dbReference>
<dbReference type="InterPro" id="IPR001919">
    <property type="entry name" value="CBD2"/>
</dbReference>
<comment type="caution">
    <text evidence="9">The sequence shown here is derived from an EMBL/GenBank/DDBJ whole genome shotgun (WGS) entry which is preliminary data.</text>
</comment>
<dbReference type="PROSITE" id="PS51173">
    <property type="entry name" value="CBM2"/>
    <property type="match status" value="1"/>
</dbReference>
<evidence type="ECO:0000256" key="4">
    <source>
        <dbReference type="ARBA" id="ARBA00023326"/>
    </source>
</evidence>
<dbReference type="EMBL" id="BAAAQM010000028">
    <property type="protein sequence ID" value="GAA1981186.1"/>
    <property type="molecule type" value="Genomic_DNA"/>
</dbReference>
<dbReference type="CDD" id="cd00063">
    <property type="entry name" value="FN3"/>
    <property type="match status" value="1"/>
</dbReference>
<dbReference type="SMART" id="SM00060">
    <property type="entry name" value="FN3"/>
    <property type="match status" value="1"/>
</dbReference>
<dbReference type="SUPFAM" id="SSF49899">
    <property type="entry name" value="Concanavalin A-like lectins/glucanases"/>
    <property type="match status" value="1"/>
</dbReference>
<dbReference type="Pfam" id="PF00553">
    <property type="entry name" value="CBM_2"/>
    <property type="match status" value="1"/>
</dbReference>
<evidence type="ECO:0000256" key="3">
    <source>
        <dbReference type="ARBA" id="ARBA00023295"/>
    </source>
</evidence>
<dbReference type="InterPro" id="IPR012291">
    <property type="entry name" value="CBM2_carb-bd_dom_sf"/>
</dbReference>
<feature type="chain" id="PRO_5046848024" evidence="6">
    <location>
        <begin position="28"/>
        <end position="461"/>
    </location>
</feature>
<feature type="domain" description="CBM2" evidence="8">
    <location>
        <begin position="357"/>
        <end position="461"/>
    </location>
</feature>
<keyword evidence="6" id="KW-0732">Signal</keyword>
<dbReference type="InterPro" id="IPR036116">
    <property type="entry name" value="FN3_sf"/>
</dbReference>